<evidence type="ECO:0000313" key="3">
    <source>
        <dbReference type="RefSeq" id="XP_013389067.1"/>
    </source>
</evidence>
<dbReference type="RefSeq" id="XP_013389069.1">
    <property type="nucleotide sequence ID" value="XM_013533615.1"/>
</dbReference>
<evidence type="ECO:0000313" key="4">
    <source>
        <dbReference type="RefSeq" id="XP_013389068.1"/>
    </source>
</evidence>
<dbReference type="KEGG" id="lak:106157845"/>
<evidence type="ECO:0000313" key="5">
    <source>
        <dbReference type="RefSeq" id="XP_013389069.1"/>
    </source>
</evidence>
<dbReference type="AlphaFoldDB" id="A0A1S3HSR4"/>
<accession>A0A1S3HSR4</accession>
<dbReference type="RefSeq" id="XP_013389067.1">
    <property type="nucleotide sequence ID" value="XM_013533613.1"/>
</dbReference>
<protein>
    <submittedName>
        <fullName evidence="3 4">Uncharacterized protein LOC106157845 isoform X1</fullName>
    </submittedName>
</protein>
<keyword evidence="2" id="KW-1185">Reference proteome</keyword>
<dbReference type="RefSeq" id="XP_013389068.1">
    <property type="nucleotide sequence ID" value="XM_013533614.1"/>
</dbReference>
<gene>
    <name evidence="3 4 5" type="primary">LOC106157845</name>
</gene>
<feature type="region of interest" description="Disordered" evidence="1">
    <location>
        <begin position="366"/>
        <end position="391"/>
    </location>
</feature>
<name>A0A1S3HSR4_LINAN</name>
<sequence>MVYFSHYRPDDYSRVESDFLAHSANRAVFLAEDALGEQDDVVNRSKIKDDRLLRDINHRMAAASPKVQFSSHSYRSRSVGRAPSVPPMGVSYRASSVARRRAKSVEPIPISVDYSLRAHRRPMQDSLITDRLYLDRAYAAASGIADSTRGLDWDTGRHSILSPSFTPYGVSSYYSSVSRSRRASSVPPLPVYSSLYSRSVRRGGGEDKEQEYVYPGSHYPSFRSLVGHVSPYRSYSSYGLGQSGDRLSYSYGRSHPVPSGTTRIKVDLSGRGGEPDVRFYQHMPSIISSPWAKVLKISDVSDRPWRHSLVTSAPKRSPLHIEKRLLTMTEPDFPPPSHFRHLRTMLGELHNTMDKERMLIDRYLKEDLGPETTSQKTMKSVSSSESQGSSQ</sequence>
<evidence type="ECO:0000313" key="2">
    <source>
        <dbReference type="Proteomes" id="UP000085678"/>
    </source>
</evidence>
<dbReference type="Proteomes" id="UP000085678">
    <property type="component" value="Unplaced"/>
</dbReference>
<reference evidence="3 4" key="1">
    <citation type="submission" date="2025-04" db="UniProtKB">
        <authorList>
            <consortium name="RefSeq"/>
        </authorList>
    </citation>
    <scope>IDENTIFICATION</scope>
    <source>
        <tissue evidence="3 4">Gonads</tissue>
    </source>
</reference>
<proteinExistence type="predicted"/>
<evidence type="ECO:0000256" key="1">
    <source>
        <dbReference type="SAM" id="MobiDB-lite"/>
    </source>
</evidence>
<dbReference type="GeneID" id="106157845"/>
<feature type="compositionally biased region" description="Low complexity" evidence="1">
    <location>
        <begin position="380"/>
        <end position="391"/>
    </location>
</feature>
<organism evidence="2 4">
    <name type="scientific">Lingula anatina</name>
    <name type="common">Brachiopod</name>
    <name type="synonym">Lingula unguis</name>
    <dbReference type="NCBI Taxonomy" id="7574"/>
    <lineage>
        <taxon>Eukaryota</taxon>
        <taxon>Metazoa</taxon>
        <taxon>Spiralia</taxon>
        <taxon>Lophotrochozoa</taxon>
        <taxon>Brachiopoda</taxon>
        <taxon>Linguliformea</taxon>
        <taxon>Lingulata</taxon>
        <taxon>Lingulida</taxon>
        <taxon>Linguloidea</taxon>
        <taxon>Lingulidae</taxon>
        <taxon>Lingula</taxon>
    </lineage>
</organism>